<keyword evidence="1" id="KW-0507">mRNA processing</keyword>
<evidence type="ECO:0000256" key="3">
    <source>
        <dbReference type="ARBA" id="ARBA00035028"/>
    </source>
</evidence>
<evidence type="ECO:0000256" key="4">
    <source>
        <dbReference type="ARBA" id="ARBA00047740"/>
    </source>
</evidence>
<evidence type="ECO:0000256" key="1">
    <source>
        <dbReference type="ARBA" id="ARBA00022664"/>
    </source>
</evidence>
<dbReference type="EC" id="3.6.1.74" evidence="3"/>
<accession>A0AA86PFL3</accession>
<dbReference type="Proteomes" id="UP001642409">
    <property type="component" value="Unassembled WGS sequence"/>
</dbReference>
<reference evidence="6 7" key="2">
    <citation type="submission" date="2024-07" db="EMBL/GenBank/DDBJ databases">
        <authorList>
            <person name="Akdeniz Z."/>
        </authorList>
    </citation>
    <scope>NUCLEOTIDE SEQUENCE [LARGE SCALE GENOMIC DNA]</scope>
</reference>
<dbReference type="Gene3D" id="3.20.100.10">
    <property type="entry name" value="mRNA triphosphatase Cet1-like"/>
    <property type="match status" value="1"/>
</dbReference>
<keyword evidence="2" id="KW-0378">Hydrolase</keyword>
<dbReference type="InterPro" id="IPR037009">
    <property type="entry name" value="mRNA_triPase_Cet1_sf"/>
</dbReference>
<dbReference type="InterPro" id="IPR033469">
    <property type="entry name" value="CYTH-like_dom_sf"/>
</dbReference>
<organism evidence="5">
    <name type="scientific">Hexamita inflata</name>
    <dbReference type="NCBI Taxonomy" id="28002"/>
    <lineage>
        <taxon>Eukaryota</taxon>
        <taxon>Metamonada</taxon>
        <taxon>Diplomonadida</taxon>
        <taxon>Hexamitidae</taxon>
        <taxon>Hexamitinae</taxon>
        <taxon>Hexamita</taxon>
    </lineage>
</organism>
<evidence type="ECO:0000313" key="6">
    <source>
        <dbReference type="EMBL" id="CAL6043195.1"/>
    </source>
</evidence>
<evidence type="ECO:0000313" key="7">
    <source>
        <dbReference type="Proteomes" id="UP001642409"/>
    </source>
</evidence>
<keyword evidence="7" id="KW-1185">Reference proteome</keyword>
<dbReference type="EMBL" id="CATOUU010000594">
    <property type="protein sequence ID" value="CAI9935105.1"/>
    <property type="molecule type" value="Genomic_DNA"/>
</dbReference>
<evidence type="ECO:0000256" key="2">
    <source>
        <dbReference type="ARBA" id="ARBA00022801"/>
    </source>
</evidence>
<comment type="caution">
    <text evidence="5">The sequence shown here is derived from an EMBL/GenBank/DDBJ whole genome shotgun (WGS) entry which is preliminary data.</text>
</comment>
<reference evidence="5" key="1">
    <citation type="submission" date="2023-06" db="EMBL/GenBank/DDBJ databases">
        <authorList>
            <person name="Kurt Z."/>
        </authorList>
    </citation>
    <scope>NUCLEOTIDE SEQUENCE</scope>
</reference>
<dbReference type="AlphaFoldDB" id="A0AA86PFL3"/>
<proteinExistence type="predicted"/>
<protein>
    <recommendedName>
        <fullName evidence="3">mRNA 5'-phosphatase</fullName>
        <ecNumber evidence="3">3.6.1.74</ecNumber>
    </recommendedName>
</protein>
<dbReference type="SUPFAM" id="SSF55154">
    <property type="entry name" value="CYTH-like phosphatases"/>
    <property type="match status" value="1"/>
</dbReference>
<dbReference type="GO" id="GO:0006397">
    <property type="term" value="P:mRNA processing"/>
    <property type="evidence" value="ECO:0007669"/>
    <property type="project" value="UniProtKB-KW"/>
</dbReference>
<evidence type="ECO:0000313" key="5">
    <source>
        <dbReference type="EMBL" id="CAI9935105.1"/>
    </source>
</evidence>
<comment type="catalytic activity">
    <reaction evidence="4">
        <text>a 5'-end triphospho-ribonucleoside in mRNA + H2O = a 5'-end diphospho-ribonucleoside in mRNA + phosphate + H(+)</text>
        <dbReference type="Rhea" id="RHEA:67004"/>
        <dbReference type="Rhea" id="RHEA-COMP:17164"/>
        <dbReference type="Rhea" id="RHEA-COMP:17165"/>
        <dbReference type="ChEBI" id="CHEBI:15377"/>
        <dbReference type="ChEBI" id="CHEBI:15378"/>
        <dbReference type="ChEBI" id="CHEBI:43474"/>
        <dbReference type="ChEBI" id="CHEBI:167616"/>
        <dbReference type="ChEBI" id="CHEBI:167618"/>
        <dbReference type="EC" id="3.6.1.74"/>
    </reaction>
    <physiologicalReaction direction="left-to-right" evidence="4">
        <dbReference type="Rhea" id="RHEA:67005"/>
    </physiologicalReaction>
</comment>
<dbReference type="EMBL" id="CAXDID020000156">
    <property type="protein sequence ID" value="CAL6043195.1"/>
    <property type="molecule type" value="Genomic_DNA"/>
</dbReference>
<dbReference type="GO" id="GO:0140818">
    <property type="term" value="F:mRNA 5'-triphosphate monophosphatase activity"/>
    <property type="evidence" value="ECO:0007669"/>
    <property type="project" value="UniProtKB-EC"/>
</dbReference>
<gene>
    <name evidence="5" type="ORF">HINF_LOCUS22750</name>
    <name evidence="6" type="ORF">HINF_LOCUS39956</name>
</gene>
<sequence length="285" mass="32584">MTVSVSSALLSNPDFAANLQRANIEFEFRLGRLSLPTILNHPICSGFLRVSDSAIDVPELVNLLQMCKTHQDLMTTDFSRFQAPKSTIDSLICPHKFEPDVPEPVFVHLFSVLTQAVKNKGTYRQINFVQLTKQFNMFSLRQRTDTFTHQMIERTLKLNLNKIDYSCGQLGYDFRLSQALEIPFDFSLEDGDAERTVRTRHEFIIDQGTHRLIFDLTELQINEEYQRQVEMEVQIKKGAQNIEKILDDALKQGLALCQLASDAIAPLDGVEKQSGAQEQEWSNRD</sequence>
<dbReference type="GO" id="GO:0004651">
    <property type="term" value="F:polynucleotide 5'-phosphatase activity"/>
    <property type="evidence" value="ECO:0007669"/>
    <property type="project" value="InterPro"/>
</dbReference>
<name>A0AA86PFL3_9EUKA</name>